<protein>
    <recommendedName>
        <fullName evidence="2">G-patch domain-containing protein</fullName>
    </recommendedName>
</protein>
<reference evidence="3" key="1">
    <citation type="journal article" date="2010" name="Science">
        <title>Plasticity of animal genome architecture unmasked by rapid evolution of a pelagic tunicate.</title>
        <authorList>
            <person name="Denoeud F."/>
            <person name="Henriet S."/>
            <person name="Mungpakdee S."/>
            <person name="Aury J.M."/>
            <person name="Da Silva C."/>
            <person name="Brinkmann H."/>
            <person name="Mikhaleva J."/>
            <person name="Olsen L.C."/>
            <person name="Jubin C."/>
            <person name="Canestro C."/>
            <person name="Bouquet J.M."/>
            <person name="Danks G."/>
            <person name="Poulain J."/>
            <person name="Campsteijn C."/>
            <person name="Adamski M."/>
            <person name="Cross I."/>
            <person name="Yadetie F."/>
            <person name="Muffato M."/>
            <person name="Louis A."/>
            <person name="Butcher S."/>
            <person name="Tsagkogeorga G."/>
            <person name="Konrad A."/>
            <person name="Singh S."/>
            <person name="Jensen M.F."/>
            <person name="Cong E.H."/>
            <person name="Eikeseth-Otteraa H."/>
            <person name="Noel B."/>
            <person name="Anthouard V."/>
            <person name="Porcel B.M."/>
            <person name="Kachouri-Lafond R."/>
            <person name="Nishino A."/>
            <person name="Ugolini M."/>
            <person name="Chourrout P."/>
            <person name="Nishida H."/>
            <person name="Aasland R."/>
            <person name="Huzurbazar S."/>
            <person name="Westhof E."/>
            <person name="Delsuc F."/>
            <person name="Lehrach H."/>
            <person name="Reinhardt R."/>
            <person name="Weissenbach J."/>
            <person name="Roy S.W."/>
            <person name="Artiguenave F."/>
            <person name="Postlethwait J.H."/>
            <person name="Manak J.R."/>
            <person name="Thompson E.M."/>
            <person name="Jaillon O."/>
            <person name="Du Pasquier L."/>
            <person name="Boudinot P."/>
            <person name="Liberles D.A."/>
            <person name="Volff J.N."/>
            <person name="Philippe H."/>
            <person name="Lenhard B."/>
            <person name="Roest Crollius H."/>
            <person name="Wincker P."/>
            <person name="Chourrout D."/>
        </authorList>
    </citation>
    <scope>NUCLEOTIDE SEQUENCE [LARGE SCALE GENOMIC DNA]</scope>
</reference>
<feature type="compositionally biased region" description="Basic residues" evidence="1">
    <location>
        <begin position="252"/>
        <end position="261"/>
    </location>
</feature>
<dbReference type="GO" id="GO:0010521">
    <property type="term" value="F:telomerase inhibitor activity"/>
    <property type="evidence" value="ECO:0007669"/>
    <property type="project" value="TreeGrafter"/>
</dbReference>
<evidence type="ECO:0000313" key="3">
    <source>
        <dbReference type="EMBL" id="CBY38018.1"/>
    </source>
</evidence>
<dbReference type="SMART" id="SM00443">
    <property type="entry name" value="G_patch"/>
    <property type="match status" value="1"/>
</dbReference>
<dbReference type="GO" id="GO:0003676">
    <property type="term" value="F:nucleic acid binding"/>
    <property type="evidence" value="ECO:0007669"/>
    <property type="project" value="InterPro"/>
</dbReference>
<dbReference type="GO" id="GO:0005730">
    <property type="term" value="C:nucleolus"/>
    <property type="evidence" value="ECO:0007669"/>
    <property type="project" value="TreeGrafter"/>
</dbReference>
<evidence type="ECO:0000259" key="2">
    <source>
        <dbReference type="PROSITE" id="PS50174"/>
    </source>
</evidence>
<dbReference type="Pfam" id="PF01585">
    <property type="entry name" value="G-patch"/>
    <property type="match status" value="1"/>
</dbReference>
<feature type="domain" description="G-patch" evidence="2">
    <location>
        <begin position="26"/>
        <end position="72"/>
    </location>
</feature>
<accession>E4YRC6</accession>
<dbReference type="InterPro" id="IPR000467">
    <property type="entry name" value="G_patch_dom"/>
</dbReference>
<feature type="compositionally biased region" description="Basic and acidic residues" evidence="1">
    <location>
        <begin position="271"/>
        <end position="281"/>
    </location>
</feature>
<feature type="region of interest" description="Disordered" evidence="1">
    <location>
        <begin position="153"/>
        <end position="184"/>
    </location>
</feature>
<proteinExistence type="predicted"/>
<feature type="compositionally biased region" description="Basic and acidic residues" evidence="1">
    <location>
        <begin position="348"/>
        <end position="364"/>
    </location>
</feature>
<dbReference type="AlphaFoldDB" id="E4YRC6"/>
<feature type="compositionally biased region" description="Basic residues" evidence="1">
    <location>
        <begin position="323"/>
        <end position="332"/>
    </location>
</feature>
<dbReference type="InterPro" id="IPR050656">
    <property type="entry name" value="PINX1"/>
</dbReference>
<evidence type="ECO:0000256" key="1">
    <source>
        <dbReference type="SAM" id="MobiDB-lite"/>
    </source>
</evidence>
<organism evidence="3">
    <name type="scientific">Oikopleura dioica</name>
    <name type="common">Tunicate</name>
    <dbReference type="NCBI Taxonomy" id="34765"/>
    <lineage>
        <taxon>Eukaryota</taxon>
        <taxon>Metazoa</taxon>
        <taxon>Chordata</taxon>
        <taxon>Tunicata</taxon>
        <taxon>Appendicularia</taxon>
        <taxon>Copelata</taxon>
        <taxon>Oikopleuridae</taxon>
        <taxon>Oikopleura</taxon>
    </lineage>
</organism>
<dbReference type="PANTHER" id="PTHR23149">
    <property type="entry name" value="G PATCH DOMAIN CONTAINING PROTEIN"/>
    <property type="match status" value="1"/>
</dbReference>
<name>E4YRC6_OIKDI</name>
<dbReference type="Proteomes" id="UP000011014">
    <property type="component" value="Unassembled WGS sequence"/>
</dbReference>
<dbReference type="EMBL" id="FN655111">
    <property type="protein sequence ID" value="CBY38018.1"/>
    <property type="molecule type" value="Genomic_DNA"/>
</dbReference>
<dbReference type="PANTHER" id="PTHR23149:SF27">
    <property type="entry name" value="PIN2_TERF1-INTERACTING TELOMERASE INHIBITOR 1"/>
    <property type="match status" value="1"/>
</dbReference>
<feature type="compositionally biased region" description="Acidic residues" evidence="1">
    <location>
        <begin position="305"/>
        <end position="319"/>
    </location>
</feature>
<dbReference type="PROSITE" id="PS50174">
    <property type="entry name" value="G_PATCH"/>
    <property type="match status" value="1"/>
</dbReference>
<gene>
    <name evidence="3" type="ORF">GSOID_T00031519001</name>
</gene>
<sequence>MGLLAERRSKSRWGDDPRGKKWSDDKNKKSVKMMEKMGWTFGNGIGANEDGRKEHVKIRLKQDNRGVGCSLKYDRQWVAHQDTFSDILADLNSTTDAPTERVLADTVKVSSLAETGSKAGHRYGKFTRAKDLTGASAKHLEEIFGRSSASVAKDKAKKEAEEDAEKAKAEANKSEVCESGKFKESSKHVIATESVYDYFKRKMAEKLAREALPTIKNEPVEDEAEAETPAIKAEEVSVKNEPQSDSEEVPAPKKKKKRKKNREAESEITDELVKDELKQEIVSDEETAQEPTKKKKKRKKQQQENEAEEASAENEDNEEVAPKKVKKSKKKKEPVEDAEEIPARRKKDAAEEVAEKMKSPELTKKAKKKKKKSMS</sequence>
<feature type="region of interest" description="Disordered" evidence="1">
    <location>
        <begin position="1"/>
        <end position="29"/>
    </location>
</feature>
<feature type="region of interest" description="Disordered" evidence="1">
    <location>
        <begin position="210"/>
        <end position="375"/>
    </location>
</feature>
<feature type="compositionally biased region" description="Basic residues" evidence="1">
    <location>
        <begin position="365"/>
        <end position="375"/>
    </location>
</feature>